<organism evidence="1 2">
    <name type="scientific">Thomasclavelia ramosa</name>
    <dbReference type="NCBI Taxonomy" id="1547"/>
    <lineage>
        <taxon>Bacteria</taxon>
        <taxon>Bacillati</taxon>
        <taxon>Bacillota</taxon>
        <taxon>Erysipelotrichia</taxon>
        <taxon>Erysipelotrichales</taxon>
        <taxon>Coprobacillaceae</taxon>
        <taxon>Thomasclavelia</taxon>
    </lineage>
</organism>
<accession>A0AB35INV1</accession>
<dbReference type="RefSeq" id="WP_272019061.1">
    <property type="nucleotide sequence ID" value="NZ_JAQLKE010000026.1"/>
</dbReference>
<dbReference type="EMBL" id="JAQLKE010000026">
    <property type="protein sequence ID" value="MDB7084868.1"/>
    <property type="molecule type" value="Genomic_DNA"/>
</dbReference>
<protein>
    <submittedName>
        <fullName evidence="1">Uncharacterized protein</fullName>
    </submittedName>
</protein>
<proteinExistence type="predicted"/>
<name>A0AB35INV1_9FIRM</name>
<evidence type="ECO:0000313" key="2">
    <source>
        <dbReference type="Proteomes" id="UP001211987"/>
    </source>
</evidence>
<sequence length="186" mass="22357">MEKQNWSSYILRFIENKEYNPNIPPEEDFSNLINELDIHDANIIYRYLYHSGYDPYFDLLSKENFKAYNDTVSSRIDFMKKNFNYTTDFFLKNNIWGNVSYKRKDFDIKDYVNDVVIAFNYGRLEIYVINIEKIKHTIKPLKKYLNTAPNMKLKDNKDGYFLCNYDVQTDIFNIIEAIKNIIEAKI</sequence>
<evidence type="ECO:0000313" key="1">
    <source>
        <dbReference type="EMBL" id="MDB7084868.1"/>
    </source>
</evidence>
<comment type="caution">
    <text evidence="1">The sequence shown here is derived from an EMBL/GenBank/DDBJ whole genome shotgun (WGS) entry which is preliminary data.</text>
</comment>
<dbReference type="AlphaFoldDB" id="A0AB35INV1"/>
<reference evidence="1" key="1">
    <citation type="submission" date="2023-01" db="EMBL/GenBank/DDBJ databases">
        <title>Human gut microbiome strain richness.</title>
        <authorList>
            <person name="Chen-Liaw A."/>
        </authorList>
    </citation>
    <scope>NUCLEOTIDE SEQUENCE</scope>
    <source>
        <strain evidence="1">1001217st2_G6_1001217B_191108</strain>
    </source>
</reference>
<gene>
    <name evidence="1" type="ORF">PM738_13740</name>
</gene>
<dbReference type="Proteomes" id="UP001211987">
    <property type="component" value="Unassembled WGS sequence"/>
</dbReference>